<proteinExistence type="predicted"/>
<protein>
    <recommendedName>
        <fullName evidence="4">Family c-likeg-protein-coupled receptor protein</fullName>
    </recommendedName>
</protein>
<feature type="transmembrane region" description="Helical" evidence="1">
    <location>
        <begin position="140"/>
        <end position="163"/>
    </location>
</feature>
<feature type="transmembrane region" description="Helical" evidence="1">
    <location>
        <begin position="96"/>
        <end position="119"/>
    </location>
</feature>
<keyword evidence="1" id="KW-0812">Transmembrane</keyword>
<evidence type="ECO:0000313" key="2">
    <source>
        <dbReference type="EMBL" id="PMD13684.1"/>
    </source>
</evidence>
<feature type="non-terminal residue" evidence="2">
    <location>
        <position position="294"/>
    </location>
</feature>
<dbReference type="Pfam" id="PF11309">
    <property type="entry name" value="DUF3112"/>
    <property type="match status" value="1"/>
</dbReference>
<feature type="transmembrane region" description="Helical" evidence="1">
    <location>
        <begin position="259"/>
        <end position="276"/>
    </location>
</feature>
<feature type="transmembrane region" description="Helical" evidence="1">
    <location>
        <begin position="221"/>
        <end position="239"/>
    </location>
</feature>
<dbReference type="PANTHER" id="PTHR35184:SF1">
    <property type="entry name" value="INTEGRAL MEMBRANE PROTEIN"/>
    <property type="match status" value="1"/>
</dbReference>
<sequence length="294" mass="33000">MLLTAIQAQAQTGPPYLPTTAGLGGMPTKTLDDPICAVFLALFAMGAVTHMAILQVNLRRKKKFVMSGLLFGFCMARITTMTMRMVWASYPHNISVAIAAQVFVAAGVLLLFVINLIFAQRIVRASHPHWAWAKWFSLAFKLYYASIVLMLIALITCTVQSFFTLDHNIRRIDRDVQLVGSTYFSVAAFLPIPLLLLRVIIPDRPPIEKFGHGRFRTKILILTFSSALLTLGAAFRAGINYVPRPSAHPAWYTSKACFYIFNFTIEIIIVWLYAMIRVDKRFHIPDGSHSPGDY</sequence>
<evidence type="ECO:0000256" key="1">
    <source>
        <dbReference type="SAM" id="Phobius"/>
    </source>
</evidence>
<dbReference type="EMBL" id="KZ613529">
    <property type="protein sequence ID" value="PMD13684.1"/>
    <property type="molecule type" value="Genomic_DNA"/>
</dbReference>
<evidence type="ECO:0008006" key="4">
    <source>
        <dbReference type="Google" id="ProtNLM"/>
    </source>
</evidence>
<keyword evidence="1" id="KW-1133">Transmembrane helix</keyword>
<feature type="transmembrane region" description="Helical" evidence="1">
    <location>
        <begin position="68"/>
        <end position="90"/>
    </location>
</feature>
<dbReference type="STRING" id="1745343.A0A2J6PI37"/>
<feature type="transmembrane region" description="Helical" evidence="1">
    <location>
        <begin position="37"/>
        <end position="56"/>
    </location>
</feature>
<feature type="transmembrane region" description="Helical" evidence="1">
    <location>
        <begin position="183"/>
        <end position="201"/>
    </location>
</feature>
<organism evidence="2 3">
    <name type="scientific">Hyaloscypha hepaticicola</name>
    <dbReference type="NCBI Taxonomy" id="2082293"/>
    <lineage>
        <taxon>Eukaryota</taxon>
        <taxon>Fungi</taxon>
        <taxon>Dikarya</taxon>
        <taxon>Ascomycota</taxon>
        <taxon>Pezizomycotina</taxon>
        <taxon>Leotiomycetes</taxon>
        <taxon>Helotiales</taxon>
        <taxon>Hyaloscyphaceae</taxon>
        <taxon>Hyaloscypha</taxon>
    </lineage>
</organism>
<reference evidence="2 3" key="1">
    <citation type="submission" date="2016-05" db="EMBL/GenBank/DDBJ databases">
        <title>A degradative enzymes factory behind the ericoid mycorrhizal symbiosis.</title>
        <authorList>
            <consortium name="DOE Joint Genome Institute"/>
            <person name="Martino E."/>
            <person name="Morin E."/>
            <person name="Grelet G."/>
            <person name="Kuo A."/>
            <person name="Kohler A."/>
            <person name="Daghino S."/>
            <person name="Barry K."/>
            <person name="Choi C."/>
            <person name="Cichocki N."/>
            <person name="Clum A."/>
            <person name="Copeland A."/>
            <person name="Hainaut M."/>
            <person name="Haridas S."/>
            <person name="Labutti K."/>
            <person name="Lindquist E."/>
            <person name="Lipzen A."/>
            <person name="Khouja H.-R."/>
            <person name="Murat C."/>
            <person name="Ohm R."/>
            <person name="Olson A."/>
            <person name="Spatafora J."/>
            <person name="Veneault-Fourrey C."/>
            <person name="Henrissat B."/>
            <person name="Grigoriev I."/>
            <person name="Martin F."/>
            <person name="Perotto S."/>
        </authorList>
    </citation>
    <scope>NUCLEOTIDE SEQUENCE [LARGE SCALE GENOMIC DNA]</scope>
    <source>
        <strain evidence="2 3">UAMH 7357</strain>
    </source>
</reference>
<dbReference type="AlphaFoldDB" id="A0A2J6PI37"/>
<dbReference type="InterPro" id="IPR021460">
    <property type="entry name" value="DUF3112"/>
</dbReference>
<dbReference type="PANTHER" id="PTHR35184">
    <property type="entry name" value="YALI0C10208P"/>
    <property type="match status" value="1"/>
</dbReference>
<dbReference type="Proteomes" id="UP000235672">
    <property type="component" value="Unassembled WGS sequence"/>
</dbReference>
<keyword evidence="1" id="KW-0472">Membrane</keyword>
<evidence type="ECO:0000313" key="3">
    <source>
        <dbReference type="Proteomes" id="UP000235672"/>
    </source>
</evidence>
<accession>A0A2J6PI37</accession>
<name>A0A2J6PI37_9HELO</name>
<gene>
    <name evidence="2" type="ORF">NA56DRAFT_585243</name>
</gene>
<dbReference type="OrthoDB" id="3357002at2759"/>
<keyword evidence="3" id="KW-1185">Reference proteome</keyword>